<comment type="function">
    <text evidence="1 11">Functions as an electron carrier between membrane-bound cytochrome b6-f and photosystem I in oxygenic photosynthesis.</text>
</comment>
<feature type="binding site" description="axial binding residue" evidence="11">
    <location>
        <position position="42"/>
    </location>
    <ligand>
        <name>heme c</name>
        <dbReference type="ChEBI" id="CHEBI:61717"/>
    </ligand>
    <ligandPart>
        <name>Fe</name>
        <dbReference type="ChEBI" id="CHEBI:18248"/>
    </ligandPart>
</feature>
<reference evidence="13" key="1">
    <citation type="journal article" date="2016" name="BMC Biol.">
        <title>Parallel evolution of highly conserved plastid genome architecture in red seaweeds and seed plants.</title>
        <authorList>
            <person name="Lee J."/>
            <person name="Cho C.H."/>
            <person name="Park S.I."/>
            <person name="Choi J.W."/>
            <person name="Song H.S."/>
            <person name="West J.A."/>
            <person name="Bhattacharya D."/>
            <person name="Yoon H.S."/>
        </authorList>
    </citation>
    <scope>NUCLEOTIDE SEQUENCE</scope>
</reference>
<keyword evidence="5 11" id="KW-0602">Photosynthesis</keyword>
<feature type="binding site" description="covalent" evidence="11">
    <location>
        <position position="38"/>
    </location>
    <ligand>
        <name>heme c</name>
        <dbReference type="ChEBI" id="CHEBI:61717"/>
    </ligand>
</feature>
<feature type="chain" id="PRO_5009005877" description="Cytochrome c6" evidence="11">
    <location>
        <begin position="25"/>
        <end position="109"/>
    </location>
</feature>
<dbReference type="PANTHER" id="PTHR34688:SF2">
    <property type="entry name" value="CYTOCHROME C6, CHLOROPLASTIC"/>
    <property type="match status" value="1"/>
</dbReference>
<protein>
    <recommendedName>
        <fullName evidence="11">Cytochrome c6</fullName>
    </recommendedName>
    <alternativeName>
        <fullName evidence="11">Cytochrome c-553</fullName>
    </alternativeName>
    <alternativeName>
        <fullName evidence="11">Cytochrome c553</fullName>
    </alternativeName>
    <alternativeName>
        <fullName evidence="11">Soluble cytochrome f</fullName>
    </alternativeName>
</protein>
<accession>A0A1C9CA03</accession>
<feature type="binding site" description="covalent" evidence="11">
    <location>
        <position position="41"/>
    </location>
    <ligand>
        <name>heme c</name>
        <dbReference type="ChEBI" id="CHEBI:61717"/>
    </ligand>
</feature>
<comment type="similarity">
    <text evidence="3 11">Belongs to the cytochrome c family. PetJ subfamily.</text>
</comment>
<keyword evidence="7 11" id="KW-0479">Metal-binding</keyword>
<evidence type="ECO:0000256" key="8">
    <source>
        <dbReference type="ARBA" id="ARBA00022982"/>
    </source>
</evidence>
<evidence type="ECO:0000259" key="12">
    <source>
        <dbReference type="PROSITE" id="PS51007"/>
    </source>
</evidence>
<dbReference type="GO" id="GO:0009543">
    <property type="term" value="C:chloroplast thylakoid lumen"/>
    <property type="evidence" value="ECO:0007669"/>
    <property type="project" value="UniProtKB-SubCell"/>
</dbReference>
<evidence type="ECO:0000256" key="11">
    <source>
        <dbReference type="HAMAP-Rule" id="MF_00594"/>
    </source>
</evidence>
<dbReference type="Pfam" id="PF13442">
    <property type="entry name" value="Cytochrome_CBB3"/>
    <property type="match status" value="1"/>
</dbReference>
<gene>
    <name evidence="11 13" type="primary">petJ</name>
    <name evidence="13" type="ORF">Sebd_120</name>
</gene>
<evidence type="ECO:0000256" key="7">
    <source>
        <dbReference type="ARBA" id="ARBA00022723"/>
    </source>
</evidence>
<evidence type="ECO:0000256" key="3">
    <source>
        <dbReference type="ARBA" id="ARBA00009650"/>
    </source>
</evidence>
<comment type="PTM">
    <text evidence="11">Binds 1 heme c group per subunit.</text>
</comment>
<dbReference type="GO" id="GO:0005506">
    <property type="term" value="F:iron ion binding"/>
    <property type="evidence" value="ECO:0007669"/>
    <property type="project" value="InterPro"/>
</dbReference>
<dbReference type="InterPro" id="IPR023655">
    <property type="entry name" value="Cyt_C6"/>
</dbReference>
<dbReference type="EMBL" id="KX284713">
    <property type="protein sequence ID" value="AOM65207.1"/>
    <property type="molecule type" value="Genomic_DNA"/>
</dbReference>
<dbReference type="PANTHER" id="PTHR34688">
    <property type="entry name" value="CYTOCHROME C6, CHLOROPLASTIC"/>
    <property type="match status" value="1"/>
</dbReference>
<organism evidence="13">
    <name type="scientific">Sebdenia flabellata</name>
    <dbReference type="NCBI Taxonomy" id="42024"/>
    <lineage>
        <taxon>Eukaryota</taxon>
        <taxon>Rhodophyta</taxon>
        <taxon>Florideophyceae</taxon>
        <taxon>Rhodymeniophycidae</taxon>
        <taxon>Sebdeniales</taxon>
        <taxon>Sebdeniaceae</taxon>
        <taxon>Sebdenia</taxon>
    </lineage>
</organism>
<evidence type="ECO:0000256" key="9">
    <source>
        <dbReference type="ARBA" id="ARBA00023004"/>
    </source>
</evidence>
<evidence type="ECO:0000256" key="10">
    <source>
        <dbReference type="ARBA" id="ARBA00023078"/>
    </source>
</evidence>
<dbReference type="GO" id="GO:0009055">
    <property type="term" value="F:electron transfer activity"/>
    <property type="evidence" value="ECO:0007669"/>
    <property type="project" value="UniProtKB-UniRule"/>
</dbReference>
<evidence type="ECO:0000256" key="4">
    <source>
        <dbReference type="ARBA" id="ARBA00022448"/>
    </source>
</evidence>
<feature type="signal peptide" evidence="11">
    <location>
        <begin position="1"/>
        <end position="24"/>
    </location>
</feature>
<proteinExistence type="inferred from homology"/>
<dbReference type="AlphaFoldDB" id="A0A1C9CA03"/>
<keyword evidence="11" id="KW-0732">Signal</keyword>
<dbReference type="PRINTS" id="PR00605">
    <property type="entry name" value="CYTCHROMECIC"/>
</dbReference>
<comment type="subunit">
    <text evidence="11">Monomer.</text>
</comment>
<evidence type="ECO:0000256" key="1">
    <source>
        <dbReference type="ARBA" id="ARBA00002347"/>
    </source>
</evidence>
<dbReference type="HAMAP" id="MF_00594">
    <property type="entry name" value="Cytc_PetJ"/>
    <property type="match status" value="1"/>
</dbReference>
<keyword evidence="10 11" id="KW-0793">Thylakoid</keyword>
<dbReference type="GO" id="GO:0015979">
    <property type="term" value="P:photosynthesis"/>
    <property type="evidence" value="ECO:0007669"/>
    <property type="project" value="UniProtKB-UniRule"/>
</dbReference>
<evidence type="ECO:0000256" key="5">
    <source>
        <dbReference type="ARBA" id="ARBA00022531"/>
    </source>
</evidence>
<dbReference type="Gene3D" id="1.10.760.10">
    <property type="entry name" value="Cytochrome c-like domain"/>
    <property type="match status" value="1"/>
</dbReference>
<comment type="subcellular location">
    <subcellularLocation>
        <location evidence="11">Cellular thylakoid lumen</location>
    </subcellularLocation>
    <subcellularLocation>
        <location evidence="2">Plastid</location>
        <location evidence="2">Chloroplast thylakoid lumen</location>
    </subcellularLocation>
</comment>
<feature type="binding site" description="axial binding residue" evidence="11">
    <location>
        <position position="82"/>
    </location>
    <ligand>
        <name>heme c</name>
        <dbReference type="ChEBI" id="CHEBI:61717"/>
    </ligand>
    <ligandPart>
        <name>Fe</name>
        <dbReference type="ChEBI" id="CHEBI:18248"/>
    </ligandPart>
</feature>
<evidence type="ECO:0000256" key="6">
    <source>
        <dbReference type="ARBA" id="ARBA00022617"/>
    </source>
</evidence>
<dbReference type="GO" id="GO:0020037">
    <property type="term" value="F:heme binding"/>
    <property type="evidence" value="ECO:0007669"/>
    <property type="project" value="InterPro"/>
</dbReference>
<dbReference type="InterPro" id="IPR008168">
    <property type="entry name" value="Cyt_C_IC"/>
</dbReference>
<dbReference type="PROSITE" id="PS51007">
    <property type="entry name" value="CYTC"/>
    <property type="match status" value="1"/>
</dbReference>
<keyword evidence="9 11" id="KW-0408">Iron</keyword>
<keyword evidence="8 11" id="KW-0249">Electron transport</keyword>
<dbReference type="SUPFAM" id="SSF46626">
    <property type="entry name" value="Cytochrome c"/>
    <property type="match status" value="1"/>
</dbReference>
<evidence type="ECO:0000313" key="13">
    <source>
        <dbReference type="EMBL" id="AOM65207.1"/>
    </source>
</evidence>
<geneLocation type="plastid" evidence="13"/>
<dbReference type="InterPro" id="IPR036909">
    <property type="entry name" value="Cyt_c-like_dom_sf"/>
</dbReference>
<name>A0A1C9CA03_9FLOR</name>
<dbReference type="FunFam" id="1.10.760.10:FF:000038">
    <property type="entry name" value="Cytochrome c6"/>
    <property type="match status" value="1"/>
</dbReference>
<keyword evidence="4 11" id="KW-0813">Transport</keyword>
<feature type="domain" description="Cytochrome c" evidence="12">
    <location>
        <begin position="25"/>
        <end position="105"/>
    </location>
</feature>
<evidence type="ECO:0000256" key="2">
    <source>
        <dbReference type="ARBA" id="ARBA00004456"/>
    </source>
</evidence>
<sequence length="109" mass="11828" precursor="true">MRLLITLFVLSSALLINNTEKVFAGDLESGEEIFTANCSACHVGGNNVLMPEKTLKKDVLHDNAMDSISAITTQVKNGKNAMPSFGARLADEEIEQVAQYVLAQSENGW</sequence>
<dbReference type="RefSeq" id="YP_009296272.1">
    <property type="nucleotide sequence ID" value="NC_031170.1"/>
</dbReference>
<keyword evidence="13" id="KW-0934">Plastid</keyword>
<dbReference type="NCBIfam" id="NF045930">
    <property type="entry name" value="Cytc6PetJCyano"/>
    <property type="match status" value="1"/>
</dbReference>
<dbReference type="GeneID" id="29072578"/>
<dbReference type="InterPro" id="IPR009056">
    <property type="entry name" value="Cyt_c-like_dom"/>
</dbReference>
<keyword evidence="6 11" id="KW-0349">Heme</keyword>